<dbReference type="Gene3D" id="3.40.50.300">
    <property type="entry name" value="P-loop containing nucleotide triphosphate hydrolases"/>
    <property type="match status" value="1"/>
</dbReference>
<dbReference type="InterPro" id="IPR027417">
    <property type="entry name" value="P-loop_NTPase"/>
</dbReference>
<keyword evidence="2" id="KW-1185">Reference proteome</keyword>
<dbReference type="EMBL" id="AGCA01000422">
    <property type="protein sequence ID" value="EGY28282.1"/>
    <property type="molecule type" value="Genomic_DNA"/>
</dbReference>
<evidence type="ECO:0000313" key="1">
    <source>
        <dbReference type="EMBL" id="EGY28282.1"/>
    </source>
</evidence>
<gene>
    <name evidence="1" type="ORF">Rin_00017740</name>
</gene>
<comment type="caution">
    <text evidence="1">The sequence shown here is derived from an EMBL/GenBank/DDBJ whole genome shotgun (WGS) entry which is preliminary data.</text>
</comment>
<dbReference type="AlphaFoldDB" id="G2H139"/>
<evidence type="ECO:0008006" key="3">
    <source>
        <dbReference type="Google" id="ProtNLM"/>
    </source>
</evidence>
<protein>
    <recommendedName>
        <fullName evidence="3">UDP-N-acetylglucosamine kinase</fullName>
    </recommendedName>
</protein>
<proteinExistence type="predicted"/>
<accession>G2H139</accession>
<dbReference type="Proteomes" id="UP000004116">
    <property type="component" value="Unassembled WGS sequence"/>
</dbReference>
<organism evidence="1 2">
    <name type="scientific">Candidatus Regiella insecticola 5.15</name>
    <dbReference type="NCBI Taxonomy" id="1005043"/>
    <lineage>
        <taxon>Bacteria</taxon>
        <taxon>Pseudomonadati</taxon>
        <taxon>Pseudomonadota</taxon>
        <taxon>Gammaproteobacteria</taxon>
        <taxon>Enterobacterales</taxon>
        <taxon>Enterobacteriaceae</taxon>
        <taxon>aphid secondary symbionts</taxon>
        <taxon>Candidatus Regiella</taxon>
    </lineage>
</organism>
<dbReference type="PANTHER" id="PTHR39206">
    <property type="entry name" value="SLL8004 PROTEIN"/>
    <property type="match status" value="1"/>
</dbReference>
<name>G2H139_9ENTR</name>
<reference evidence="1 2" key="1">
    <citation type="journal article" date="2012" name="Genome Res.">
        <title>Genomic basis of endosymbiont-conferred protection against an insect parasitoid.</title>
        <authorList>
            <person name="Hansen A.K."/>
            <person name="Vorburger C."/>
            <person name="Moran N.A."/>
        </authorList>
    </citation>
    <scope>NUCLEOTIDE SEQUENCE [LARGE SCALE GENOMIC DNA]</scope>
    <source>
        <strain evidence="2">R5.15</strain>
    </source>
</reference>
<dbReference type="PANTHER" id="PTHR39206:SF1">
    <property type="entry name" value="SLL8004 PROTEIN"/>
    <property type="match status" value="1"/>
</dbReference>
<sequence length="217" mass="24244">MIKPQLWVIAEPNGAGKSTLVRQHFFGKLPIVNPDDIAKDLSTDHSSNKTLEAGKIAVRQRSIFLAERRSFAIETTLTGRSEIRLMKAAGKAGFKVNLIFIGLDDVTLSAARVALRVRTGGHAVPAKDIFRRYDRCMANLPIAMNHAVRVWIIDNSDMRRRLLLARETNKIKHLVSSLPCWFSNAAEKEIAAARRSKMVVPVADKGIVCEMLKYKPQ</sequence>
<dbReference type="Pfam" id="PF13671">
    <property type="entry name" value="AAA_33"/>
    <property type="match status" value="1"/>
</dbReference>
<dbReference type="RefSeq" id="WP_006707421.1">
    <property type="nucleotide sequence ID" value="NZ_AGCA01000422.1"/>
</dbReference>
<evidence type="ECO:0000313" key="2">
    <source>
        <dbReference type="Proteomes" id="UP000004116"/>
    </source>
</evidence>
<dbReference type="SUPFAM" id="SSF52540">
    <property type="entry name" value="P-loop containing nucleoside triphosphate hydrolases"/>
    <property type="match status" value="1"/>
</dbReference>